<evidence type="ECO:0000313" key="3">
    <source>
        <dbReference type="Proteomes" id="UP000824089"/>
    </source>
</evidence>
<name>A0A9D1I7N2_9CLOT</name>
<reference evidence="2" key="2">
    <citation type="journal article" date="2021" name="PeerJ">
        <title>Extensive microbial diversity within the chicken gut microbiome revealed by metagenomics and culture.</title>
        <authorList>
            <person name="Gilroy R."/>
            <person name="Ravi A."/>
            <person name="Getino M."/>
            <person name="Pursley I."/>
            <person name="Horton D.L."/>
            <person name="Alikhan N.F."/>
            <person name="Baker D."/>
            <person name="Gharbi K."/>
            <person name="Hall N."/>
            <person name="Watson M."/>
            <person name="Adriaenssens E.M."/>
            <person name="Foster-Nyarko E."/>
            <person name="Jarju S."/>
            <person name="Secka A."/>
            <person name="Antonio M."/>
            <person name="Oren A."/>
            <person name="Chaudhuri R.R."/>
            <person name="La Ragione R."/>
            <person name="Hildebrand F."/>
            <person name="Pallen M.J."/>
        </authorList>
    </citation>
    <scope>NUCLEOTIDE SEQUENCE</scope>
    <source>
        <strain evidence="2">CHK195-4489</strain>
    </source>
</reference>
<dbReference type="AlphaFoldDB" id="A0A9D1I7N2"/>
<evidence type="ECO:0008006" key="4">
    <source>
        <dbReference type="Google" id="ProtNLM"/>
    </source>
</evidence>
<dbReference type="PROSITE" id="PS51257">
    <property type="entry name" value="PROKAR_LIPOPROTEIN"/>
    <property type="match status" value="1"/>
</dbReference>
<dbReference type="EMBL" id="DVMM01000112">
    <property type="protein sequence ID" value="HIU29734.1"/>
    <property type="molecule type" value="Genomic_DNA"/>
</dbReference>
<reference evidence="2" key="1">
    <citation type="submission" date="2020-10" db="EMBL/GenBank/DDBJ databases">
        <authorList>
            <person name="Gilroy R."/>
        </authorList>
    </citation>
    <scope>NUCLEOTIDE SEQUENCE</scope>
    <source>
        <strain evidence="2">CHK195-4489</strain>
    </source>
</reference>
<accession>A0A9D1I7N2</accession>
<evidence type="ECO:0000313" key="2">
    <source>
        <dbReference type="EMBL" id="HIU29734.1"/>
    </source>
</evidence>
<feature type="chain" id="PRO_5039256979" description="YkuD domain-containing protein" evidence="1">
    <location>
        <begin position="28"/>
        <end position="569"/>
    </location>
</feature>
<feature type="signal peptide" evidence="1">
    <location>
        <begin position="1"/>
        <end position="27"/>
    </location>
</feature>
<dbReference type="PANTHER" id="PTHR38589">
    <property type="entry name" value="BLR0621 PROTEIN"/>
    <property type="match status" value="1"/>
</dbReference>
<comment type="caution">
    <text evidence="2">The sequence shown here is derived from an EMBL/GenBank/DDBJ whole genome shotgun (WGS) entry which is preliminary data.</text>
</comment>
<gene>
    <name evidence="2" type="ORF">IAD50_05495</name>
</gene>
<keyword evidence="1" id="KW-0732">Signal</keyword>
<sequence>MKKNTVCKFLVFAAALLSALFLFSACAGEKTEAPQESGQVVAGLTSPLPSPATKGAHYEENMELFGDTLNNIYTYECVYFYYKTGDREAAYRDTVLMKTKLFYAIEKDYYLNEEEKTEIAANAESYLKMQYDELGRDEAYTPDSAAQELFGISFEQYKMLRMCESLTEKCFADLLQKTLQDGNLDENEIKNYYESNKEAYDFVILRYISYQLDPGGGNAGNQSIVAEAEALCSRLNTIEDLLAVAGGESDRQSEGDSSGQVTVYLNDSDNLFYEFIHDTGTSAGAKTVVYDTDHVYVAMCEGYFTWETSSVVAESVKEDYAEAAVEAEMTKNTINYEEPEDWYKMSGLEEIKIAKSRDDYTAVVSNLKIAEEAATLFLTIQDPGDTTTCRFYAYTKEDGEWKEEFKVAGYVGRSGIADAANRVEGDGTSPAGVYSFGMLFGIQDNPGGLQREYKKVDEDDYWDGDRNSDTYNQHVRGSEMPDTWNAAASEHLIDYKYSYNYAAMVNYNVNPTIKGKGSAIFLHCTHPGSLYSAGCISIPESKMIRALRLINDQAYIVLVRSAEDLLAYC</sequence>
<evidence type="ECO:0000256" key="1">
    <source>
        <dbReference type="SAM" id="SignalP"/>
    </source>
</evidence>
<proteinExistence type="predicted"/>
<dbReference type="PANTHER" id="PTHR38589:SF1">
    <property type="entry name" value="BLR0621 PROTEIN"/>
    <property type="match status" value="1"/>
</dbReference>
<protein>
    <recommendedName>
        <fullName evidence="4">YkuD domain-containing protein</fullName>
    </recommendedName>
</protein>
<organism evidence="2 3">
    <name type="scientific">Candidatus Egerieisoma faecipullorum</name>
    <dbReference type="NCBI Taxonomy" id="2840963"/>
    <lineage>
        <taxon>Bacteria</taxon>
        <taxon>Bacillati</taxon>
        <taxon>Bacillota</taxon>
        <taxon>Clostridia</taxon>
        <taxon>Eubacteriales</taxon>
        <taxon>Clostridiaceae</taxon>
        <taxon>Clostridiaceae incertae sedis</taxon>
        <taxon>Candidatus Egerieisoma</taxon>
    </lineage>
</organism>
<dbReference type="Proteomes" id="UP000824089">
    <property type="component" value="Unassembled WGS sequence"/>
</dbReference>